<dbReference type="HOGENOM" id="CLU_2554706_0_0_11"/>
<dbReference type="STRING" id="350054.Mflv_2017"/>
<dbReference type="AlphaFoldDB" id="A4T9F5"/>
<evidence type="ECO:0000313" key="1">
    <source>
        <dbReference type="EMBL" id="ABP44495.1"/>
    </source>
</evidence>
<sequence length="89" mass="10033">MTLALVAVTTLHEPSLAELDFDHDIQCTCRRFCGPLAHPAQWWVTLSCGCPYPMCQRALRIANVRLKVRPLTCRHCETDQIAIRSVVAI</sequence>
<gene>
    <name evidence="1" type="ordered locus">Mflv_2017</name>
</gene>
<accession>A4T9F5</accession>
<dbReference type="EMBL" id="CP000656">
    <property type="protein sequence ID" value="ABP44495.1"/>
    <property type="molecule type" value="Genomic_DNA"/>
</dbReference>
<protein>
    <submittedName>
        <fullName evidence="1">Uncharacterized protein</fullName>
    </submittedName>
</protein>
<reference evidence="1" key="1">
    <citation type="submission" date="2007-04" db="EMBL/GenBank/DDBJ databases">
        <authorList>
            <consortium name="US DOE Joint Genome Institute"/>
            <person name="Copeland A."/>
            <person name="Lucas S."/>
            <person name="Lapidus A."/>
            <person name="Barry K."/>
            <person name="Detter J.C."/>
            <person name="Glavina del Rio T."/>
            <person name="Hammon N."/>
            <person name="Israni S."/>
            <person name="Dalin E."/>
            <person name="Tice H."/>
            <person name="Pitluck S."/>
            <person name="Chain P."/>
            <person name="Malfatti S."/>
            <person name="Shin M."/>
            <person name="Vergez L."/>
            <person name="Schmutz J."/>
            <person name="Larimer F."/>
            <person name="Land M."/>
            <person name="Hauser L."/>
            <person name="Kyrpides N."/>
            <person name="Mikhailova N."/>
            <person name="Miller C."/>
            <person name="Richardson P."/>
        </authorList>
    </citation>
    <scope>NUCLEOTIDE SEQUENCE</scope>
    <source>
        <strain evidence="1">PYR-GCK</strain>
    </source>
</reference>
<dbReference type="eggNOG" id="ENOG5031QGQ">
    <property type="taxonomic scope" value="Bacteria"/>
</dbReference>
<proteinExistence type="predicted"/>
<organism evidence="1">
    <name type="scientific">Mycolicibacterium gilvum (strain PYR-GCK)</name>
    <name type="common">Mycobacterium gilvum (strain PYR-GCK)</name>
    <dbReference type="NCBI Taxonomy" id="350054"/>
    <lineage>
        <taxon>Bacteria</taxon>
        <taxon>Bacillati</taxon>
        <taxon>Actinomycetota</taxon>
        <taxon>Actinomycetes</taxon>
        <taxon>Mycobacteriales</taxon>
        <taxon>Mycobacteriaceae</taxon>
        <taxon>Mycolicibacterium</taxon>
    </lineage>
</organism>
<reference evidence="1" key="2">
    <citation type="journal article" date="2013" name="PLoS ONE">
        <title>A Gene Expression Study of the Activities of Aromatic Ring-Cleavage Dioxygenases in Mycobacterium gilvum PYR-GCK to Changes in Salinity and pH during Pyrene Degradation.</title>
        <authorList>
            <person name="Badejo A.C."/>
            <person name="Badejo A.O."/>
            <person name="Shin K.H."/>
            <person name="Chai Y.G."/>
        </authorList>
    </citation>
    <scope>NUCLEOTIDE SEQUENCE [LARGE SCALE GENOMIC DNA]</scope>
    <source>
        <strain evidence="1">PYR-GCK</strain>
    </source>
</reference>
<dbReference type="KEGG" id="mgi:Mflv_2017"/>
<name>A4T9F5_MYCGI</name>